<protein>
    <recommendedName>
        <fullName evidence="21">Zinc finger protein 133</fullName>
    </recommendedName>
</protein>
<dbReference type="PROSITE" id="PS50157">
    <property type="entry name" value="ZINC_FINGER_C2H2_2"/>
    <property type="match status" value="11"/>
</dbReference>
<dbReference type="GeneTree" id="ENSGT00940000162260"/>
<feature type="domain" description="C2H2-type" evidence="17">
    <location>
        <begin position="316"/>
        <end position="343"/>
    </location>
</feature>
<evidence type="ECO:0000256" key="11">
    <source>
        <dbReference type="ARBA" id="ARBA00023125"/>
    </source>
</evidence>
<evidence type="ECO:0000256" key="14">
    <source>
        <dbReference type="PROSITE-ProRule" id="PRU00042"/>
    </source>
</evidence>
<evidence type="ECO:0000259" key="18">
    <source>
        <dbReference type="PROSITE" id="PS50805"/>
    </source>
</evidence>
<sequence length="586" mass="67020">FKMLVFFVGFVFLNKLPRVTPVQETLQETRKMALGLLRTRREEAFVSFPDVAVDFTQEEWQLLNHAERTLYRDVMLENYSNLFSLGIPFSKPTLVFLLEQGEEPWREEREHLPSCCSADPKPETQPYSSCPLDFCSQRLCQQVLHDHRLSSSPGMFAGTLRIADLCPAYWKQQRQPLSHERFWSDRVEGEDSEAGSKSLYGRTMERVTSRTFSGSPGGQLISSREGKTVVEIKFNSAETANPSETGKVLKWVEISGFEVVSSGNCGLGFNQRSALFVHQRAHSGGKPYFCSECGRSFSYKSALITHKRTHTGEKPYLCTECGQAFSQKSNLVTHKMAHSGEKPFSCEECGRSFSQKSTLIRHLRTHSREKPFVCQECGRGFRDKSNLITHQRTHSWEKPYVCRDCGRLFRDKSTLSKHQRIHSGENPHWCNECGRSFSQKSYLIKHKRTHSGEKPFVCRECGRGFSDKSNLTTHQRIHSGENPYMCAECGRRFSVKSALITHQRTHSGEKPYVCKECGRGFRHKSTLIAHQRTHSGEKPFVCRECGRGFRQKSHLISHQRTHSGEKAYVCTDTGRPPPPPRHTHIQ</sequence>
<keyword evidence="13" id="KW-0539">Nucleus</keyword>
<feature type="domain" description="C2H2-type" evidence="17">
    <location>
        <begin position="400"/>
        <end position="427"/>
    </location>
</feature>
<dbReference type="SMART" id="SM00355">
    <property type="entry name" value="ZnF_C2H2"/>
    <property type="match status" value="11"/>
</dbReference>
<dbReference type="Pfam" id="PF01352">
    <property type="entry name" value="KRAB"/>
    <property type="match status" value="1"/>
</dbReference>
<dbReference type="FunFam" id="3.30.160.60:FF:002343">
    <property type="entry name" value="Zinc finger protein 33A"/>
    <property type="match status" value="1"/>
</dbReference>
<dbReference type="PROSITE" id="PS00028">
    <property type="entry name" value="ZINC_FINGER_C2H2_1"/>
    <property type="match status" value="10"/>
</dbReference>
<dbReference type="FunFam" id="3.30.160.60:FF:000189">
    <property type="entry name" value="zinc finger protein 133 isoform X1"/>
    <property type="match status" value="1"/>
</dbReference>
<keyword evidence="6" id="KW-0677">Repeat</keyword>
<feature type="domain" description="C2H2-type" evidence="17">
    <location>
        <begin position="540"/>
        <end position="567"/>
    </location>
</feature>
<dbReference type="FunFam" id="3.30.160.60:FF:001576">
    <property type="entry name" value="HKR1, GLI-Kruppel zinc finger family member"/>
    <property type="match status" value="3"/>
</dbReference>
<feature type="domain" description="C2H2-type" evidence="17">
    <location>
        <begin position="428"/>
        <end position="455"/>
    </location>
</feature>
<comment type="function">
    <text evidence="1">May be involved in transcriptional regulation.</text>
</comment>
<keyword evidence="12" id="KW-0804">Transcription</keyword>
<evidence type="ECO:0000256" key="10">
    <source>
        <dbReference type="ARBA" id="ARBA00023015"/>
    </source>
</evidence>
<dbReference type="FunFam" id="3.30.160.60:FF:000478">
    <property type="entry name" value="Zinc finger protein 133"/>
    <property type="match status" value="3"/>
</dbReference>
<dbReference type="GO" id="GO:0005634">
    <property type="term" value="C:nucleus"/>
    <property type="evidence" value="ECO:0007669"/>
    <property type="project" value="UniProtKB-SubCell"/>
</dbReference>
<dbReference type="GO" id="GO:0000978">
    <property type="term" value="F:RNA polymerase II cis-regulatory region sequence-specific DNA binding"/>
    <property type="evidence" value="ECO:0007669"/>
    <property type="project" value="TreeGrafter"/>
</dbReference>
<dbReference type="AlphaFoldDB" id="A0A671F9M9"/>
<dbReference type="SUPFAM" id="SSF57667">
    <property type="entry name" value="beta-beta-alpha zinc fingers"/>
    <property type="match status" value="6"/>
</dbReference>
<dbReference type="FunFam" id="3.30.160.60:FF:000155">
    <property type="entry name" value="zinc finger protein 133 isoform X1"/>
    <property type="match status" value="1"/>
</dbReference>
<organism evidence="19 20">
    <name type="scientific">Rhinolophus ferrumequinum</name>
    <name type="common">Greater horseshoe bat</name>
    <dbReference type="NCBI Taxonomy" id="59479"/>
    <lineage>
        <taxon>Eukaryota</taxon>
        <taxon>Metazoa</taxon>
        <taxon>Chordata</taxon>
        <taxon>Craniata</taxon>
        <taxon>Vertebrata</taxon>
        <taxon>Euteleostomi</taxon>
        <taxon>Mammalia</taxon>
        <taxon>Eutheria</taxon>
        <taxon>Laurasiatheria</taxon>
        <taxon>Chiroptera</taxon>
        <taxon>Yinpterochiroptera</taxon>
        <taxon>Rhinolophoidea</taxon>
        <taxon>Rhinolophidae</taxon>
        <taxon>Rhinolophinae</taxon>
        <taxon>Rhinolophus</taxon>
    </lineage>
</organism>
<feature type="domain" description="C2H2-type" evidence="17">
    <location>
        <begin position="344"/>
        <end position="371"/>
    </location>
</feature>
<keyword evidence="4" id="KW-1017">Isopeptide bond</keyword>
<evidence type="ECO:0000313" key="19">
    <source>
        <dbReference type="Ensembl" id="ENSRFEP00010019157.1"/>
    </source>
</evidence>
<dbReference type="CDD" id="cd07765">
    <property type="entry name" value="KRAB_A-box"/>
    <property type="match status" value="1"/>
</dbReference>
<feature type="signal peptide" evidence="16">
    <location>
        <begin position="1"/>
        <end position="21"/>
    </location>
</feature>
<evidence type="ECO:0000259" key="17">
    <source>
        <dbReference type="PROSITE" id="PS50157"/>
    </source>
</evidence>
<feature type="domain" description="C2H2-type" evidence="17">
    <location>
        <begin position="257"/>
        <end position="287"/>
    </location>
</feature>
<keyword evidence="11" id="KW-0238">DNA-binding</keyword>
<dbReference type="PANTHER" id="PTHR24388:SF96">
    <property type="entry name" value="GENE, 32687-RELATED"/>
    <property type="match status" value="1"/>
</dbReference>
<evidence type="ECO:0000256" key="1">
    <source>
        <dbReference type="ARBA" id="ARBA00003767"/>
    </source>
</evidence>
<proteinExistence type="inferred from homology"/>
<dbReference type="InterPro" id="IPR013087">
    <property type="entry name" value="Znf_C2H2_type"/>
</dbReference>
<dbReference type="PANTHER" id="PTHR24388">
    <property type="entry name" value="ZINC FINGER PROTEIN"/>
    <property type="match status" value="1"/>
</dbReference>
<feature type="domain" description="C2H2-type" evidence="17">
    <location>
        <begin position="288"/>
        <end position="315"/>
    </location>
</feature>
<evidence type="ECO:0000256" key="5">
    <source>
        <dbReference type="ARBA" id="ARBA00022723"/>
    </source>
</evidence>
<dbReference type="GO" id="GO:0000981">
    <property type="term" value="F:DNA-binding transcription factor activity, RNA polymerase II-specific"/>
    <property type="evidence" value="ECO:0007669"/>
    <property type="project" value="TreeGrafter"/>
</dbReference>
<keyword evidence="16" id="KW-0732">Signal</keyword>
<keyword evidence="9" id="KW-0832">Ubl conjugation</keyword>
<feature type="domain" description="C2H2-type" evidence="17">
    <location>
        <begin position="512"/>
        <end position="539"/>
    </location>
</feature>
<dbReference type="SUPFAM" id="SSF109640">
    <property type="entry name" value="KRAB domain (Kruppel-associated box)"/>
    <property type="match status" value="1"/>
</dbReference>
<evidence type="ECO:0000256" key="13">
    <source>
        <dbReference type="ARBA" id="ARBA00023242"/>
    </source>
</evidence>
<dbReference type="Gene3D" id="6.10.140.140">
    <property type="match status" value="1"/>
</dbReference>
<evidence type="ECO:0000256" key="4">
    <source>
        <dbReference type="ARBA" id="ARBA00022499"/>
    </source>
</evidence>
<reference evidence="19 20" key="1">
    <citation type="journal article" date="2015" name="Annu Rev Anim Biosci">
        <title>The Genome 10K Project: a way forward.</title>
        <authorList>
            <person name="Koepfli K.P."/>
            <person name="Paten B."/>
            <person name="O'Brien S.J."/>
            <person name="Koepfli K.P."/>
            <person name="Paten B."/>
            <person name="Antunes A."/>
            <person name="Belov K."/>
            <person name="Bustamante C."/>
            <person name="Castoe T.A."/>
            <person name="Clawson H."/>
            <person name="Crawford A.J."/>
            <person name="Diekhans M."/>
            <person name="Distel D."/>
            <person name="Durbin R."/>
            <person name="Earl D."/>
            <person name="Fujita M.K."/>
            <person name="Gamble T."/>
            <person name="Georges A."/>
            <person name="Gemmell N."/>
            <person name="Gilbert M.T."/>
            <person name="Graves J.M."/>
            <person name="Green R.E."/>
            <person name="Hickey G."/>
            <person name="Jarvis E.D."/>
            <person name="Johnson W."/>
            <person name="Komissarov A."/>
            <person name="Korf I."/>
            <person name="Kuhn R."/>
            <person name="Larkin D.M."/>
            <person name="Lewin H."/>
            <person name="Lopez J.V."/>
            <person name="Ma J."/>
            <person name="Marques-Bonet T."/>
            <person name="Miller W."/>
            <person name="Murphy R."/>
            <person name="Pevzner P."/>
            <person name="Shapiro B."/>
            <person name="Steiner C."/>
            <person name="Tamazian G."/>
            <person name="Venkatesh B."/>
            <person name="Wang J."/>
            <person name="Wayne R."/>
            <person name="Wiley E."/>
            <person name="Yang H."/>
            <person name="Zhang G."/>
            <person name="Haussler D."/>
            <person name="Ryder O."/>
            <person name="O'Brien S.J."/>
        </authorList>
    </citation>
    <scope>NUCLEOTIDE SEQUENCE</scope>
</reference>
<dbReference type="InterPro" id="IPR036051">
    <property type="entry name" value="KRAB_dom_sf"/>
</dbReference>
<dbReference type="GO" id="GO:0008270">
    <property type="term" value="F:zinc ion binding"/>
    <property type="evidence" value="ECO:0007669"/>
    <property type="project" value="UniProtKB-KW"/>
</dbReference>
<comment type="subcellular location">
    <subcellularLocation>
        <location evidence="2">Nucleus</location>
    </subcellularLocation>
</comment>
<keyword evidence="10" id="KW-0805">Transcription regulation</keyword>
<comment type="similarity">
    <text evidence="3">Belongs to the krueppel C2H2-type zinc-finger protein family.</text>
</comment>
<dbReference type="Gene3D" id="3.30.160.60">
    <property type="entry name" value="Classic Zinc Finger"/>
    <property type="match status" value="11"/>
</dbReference>
<dbReference type="InterPro" id="IPR050527">
    <property type="entry name" value="Snail/Krueppel_Znf"/>
</dbReference>
<evidence type="ECO:0000256" key="15">
    <source>
        <dbReference type="SAM" id="MobiDB-lite"/>
    </source>
</evidence>
<feature type="domain" description="C2H2-type" evidence="17">
    <location>
        <begin position="372"/>
        <end position="399"/>
    </location>
</feature>
<evidence type="ECO:0000256" key="8">
    <source>
        <dbReference type="ARBA" id="ARBA00022833"/>
    </source>
</evidence>
<evidence type="ECO:0008006" key="21">
    <source>
        <dbReference type="Google" id="ProtNLM"/>
    </source>
</evidence>
<dbReference type="InterPro" id="IPR001909">
    <property type="entry name" value="KRAB"/>
</dbReference>
<reference evidence="19 20" key="2">
    <citation type="journal article" date="2018" name="Annu Rev Anim Biosci">
        <title>Bat Biology, Genomes, and the Bat1K Project: To Generate Chromosome-Level Genomes for All Living Bat Species.</title>
        <authorList>
            <person name="Teeling E.C."/>
            <person name="Vernes S.C."/>
            <person name="Davalos L.M."/>
            <person name="Ray D.A."/>
            <person name="Gilbert M.T.P."/>
            <person name="Myers E."/>
        </authorList>
    </citation>
    <scope>NUCLEOTIDE SEQUENCE</scope>
</reference>
<dbReference type="SMART" id="SM00349">
    <property type="entry name" value="KRAB"/>
    <property type="match status" value="1"/>
</dbReference>
<dbReference type="Pfam" id="PF00096">
    <property type="entry name" value="zf-C2H2"/>
    <property type="match status" value="10"/>
</dbReference>
<evidence type="ECO:0000313" key="20">
    <source>
        <dbReference type="Proteomes" id="UP000472240"/>
    </source>
</evidence>
<keyword evidence="7 14" id="KW-0863">Zinc-finger</keyword>
<dbReference type="Ensembl" id="ENSRFET00010020856.1">
    <property type="protein sequence ID" value="ENSRFEP00010019157.1"/>
    <property type="gene ID" value="ENSRFEG00010012377.1"/>
</dbReference>
<reference evidence="19" key="5">
    <citation type="submission" date="2025-09" db="UniProtKB">
        <authorList>
            <consortium name="Ensembl"/>
        </authorList>
    </citation>
    <scope>IDENTIFICATION</scope>
</reference>
<accession>A0A671F9M9</accession>
<evidence type="ECO:0000256" key="6">
    <source>
        <dbReference type="ARBA" id="ARBA00022737"/>
    </source>
</evidence>
<reference evidence="19" key="4">
    <citation type="submission" date="2025-08" db="UniProtKB">
        <authorList>
            <consortium name="Ensembl"/>
        </authorList>
    </citation>
    <scope>IDENTIFICATION</scope>
</reference>
<dbReference type="FunFam" id="3.30.160.60:FF:000785">
    <property type="entry name" value="zinc finger protein 648"/>
    <property type="match status" value="1"/>
</dbReference>
<evidence type="ECO:0000256" key="3">
    <source>
        <dbReference type="ARBA" id="ARBA00006991"/>
    </source>
</evidence>
<feature type="region of interest" description="Disordered" evidence="15">
    <location>
        <begin position="554"/>
        <end position="586"/>
    </location>
</feature>
<dbReference type="Proteomes" id="UP000472240">
    <property type="component" value="Chromosome 11"/>
</dbReference>
<evidence type="ECO:0000256" key="16">
    <source>
        <dbReference type="SAM" id="SignalP"/>
    </source>
</evidence>
<evidence type="ECO:0000256" key="12">
    <source>
        <dbReference type="ARBA" id="ARBA00023163"/>
    </source>
</evidence>
<feature type="domain" description="KRAB" evidence="18">
    <location>
        <begin position="46"/>
        <end position="117"/>
    </location>
</feature>
<keyword evidence="8" id="KW-0862">Zinc</keyword>
<dbReference type="PROSITE" id="PS50805">
    <property type="entry name" value="KRAB"/>
    <property type="match status" value="1"/>
</dbReference>
<name>A0A671F9M9_RHIFE</name>
<feature type="domain" description="C2H2-type" evidence="17">
    <location>
        <begin position="484"/>
        <end position="511"/>
    </location>
</feature>
<evidence type="ECO:0000256" key="7">
    <source>
        <dbReference type="ARBA" id="ARBA00022771"/>
    </source>
</evidence>
<feature type="domain" description="C2H2-type" evidence="17">
    <location>
        <begin position="456"/>
        <end position="483"/>
    </location>
</feature>
<keyword evidence="20" id="KW-1185">Reference proteome</keyword>
<keyword evidence="5" id="KW-0479">Metal-binding</keyword>
<dbReference type="InterPro" id="IPR036236">
    <property type="entry name" value="Znf_C2H2_sf"/>
</dbReference>
<reference evidence="20" key="3">
    <citation type="submission" date="2018-12" db="EMBL/GenBank/DDBJ databases">
        <title>G10K-VGP greater horseshoe bat female genome, primary haplotype.</title>
        <authorList>
            <person name="Teeling E."/>
            <person name="Myers G."/>
            <person name="Vernes S."/>
            <person name="Pippel M."/>
            <person name="Winkler S."/>
            <person name="Fedrigo O."/>
            <person name="Rhie A."/>
            <person name="Koren S."/>
            <person name="Phillippy A."/>
            <person name="Lewin H."/>
            <person name="Damas J."/>
            <person name="Howe K."/>
            <person name="Mountcastle J."/>
            <person name="Jarvis E.D."/>
        </authorList>
    </citation>
    <scope>NUCLEOTIDE SEQUENCE [LARGE SCALE GENOMIC DNA]</scope>
</reference>
<evidence type="ECO:0000256" key="9">
    <source>
        <dbReference type="ARBA" id="ARBA00022843"/>
    </source>
</evidence>
<evidence type="ECO:0000256" key="2">
    <source>
        <dbReference type="ARBA" id="ARBA00004123"/>
    </source>
</evidence>
<feature type="chain" id="PRO_5025662764" description="Zinc finger protein 133" evidence="16">
    <location>
        <begin position="22"/>
        <end position="586"/>
    </location>
</feature>